<feature type="transmembrane region" description="Helical" evidence="7">
    <location>
        <begin position="18"/>
        <end position="36"/>
    </location>
</feature>
<accession>A0A2V3VUM0</accession>
<dbReference type="Gene3D" id="1.20.1640.10">
    <property type="entry name" value="Multidrug efflux transporter AcrB transmembrane domain"/>
    <property type="match status" value="2"/>
</dbReference>
<feature type="domain" description="SSD" evidence="8">
    <location>
        <begin position="565"/>
        <end position="691"/>
    </location>
</feature>
<evidence type="ECO:0000259" key="8">
    <source>
        <dbReference type="PROSITE" id="PS50156"/>
    </source>
</evidence>
<feature type="domain" description="SSD" evidence="8">
    <location>
        <begin position="210"/>
        <end position="341"/>
    </location>
</feature>
<dbReference type="PANTHER" id="PTHR33406">
    <property type="entry name" value="MEMBRANE PROTEIN MJ1562-RELATED"/>
    <property type="match status" value="1"/>
</dbReference>
<comment type="caution">
    <text evidence="9">The sequence shown here is derived from an EMBL/GenBank/DDBJ whole genome shotgun (WGS) entry which is preliminary data.</text>
</comment>
<feature type="transmembrane region" description="Helical" evidence="7">
    <location>
        <begin position="316"/>
        <end position="343"/>
    </location>
</feature>
<dbReference type="InterPro" id="IPR050545">
    <property type="entry name" value="Mycobact_MmpL"/>
</dbReference>
<dbReference type="Pfam" id="PF03176">
    <property type="entry name" value="MMPL"/>
    <property type="match status" value="2"/>
</dbReference>
<evidence type="ECO:0000256" key="6">
    <source>
        <dbReference type="ARBA" id="ARBA00023136"/>
    </source>
</evidence>
<evidence type="ECO:0000313" key="10">
    <source>
        <dbReference type="Proteomes" id="UP000247978"/>
    </source>
</evidence>
<evidence type="ECO:0000256" key="3">
    <source>
        <dbReference type="ARBA" id="ARBA00022475"/>
    </source>
</evidence>
<feature type="transmembrane region" description="Helical" evidence="7">
    <location>
        <begin position="246"/>
        <end position="266"/>
    </location>
</feature>
<evidence type="ECO:0000313" key="9">
    <source>
        <dbReference type="EMBL" id="PXW85607.1"/>
    </source>
</evidence>
<feature type="transmembrane region" description="Helical" evidence="7">
    <location>
        <begin position="212"/>
        <end position="234"/>
    </location>
</feature>
<keyword evidence="5 7" id="KW-1133">Transmembrane helix</keyword>
<dbReference type="GO" id="GO:0005886">
    <property type="term" value="C:plasma membrane"/>
    <property type="evidence" value="ECO:0007669"/>
    <property type="project" value="UniProtKB-SubCell"/>
</dbReference>
<keyword evidence="6 7" id="KW-0472">Membrane</keyword>
<proteinExistence type="inferred from homology"/>
<protein>
    <submittedName>
        <fullName evidence="9">RND superfamily putative drug exporter</fullName>
    </submittedName>
</protein>
<name>A0A2V3VUM0_9BACI</name>
<comment type="subcellular location">
    <subcellularLocation>
        <location evidence="1">Cell membrane</location>
        <topology evidence="1">Multi-pass membrane protein</topology>
    </subcellularLocation>
</comment>
<dbReference type="OrthoDB" id="2365435at2"/>
<dbReference type="PANTHER" id="PTHR33406:SF6">
    <property type="entry name" value="MEMBRANE PROTEIN YDGH-RELATED"/>
    <property type="match status" value="1"/>
</dbReference>
<feature type="transmembrane region" description="Helical" evidence="7">
    <location>
        <begin position="187"/>
        <end position="205"/>
    </location>
</feature>
<keyword evidence="3" id="KW-1003">Cell membrane</keyword>
<evidence type="ECO:0000256" key="2">
    <source>
        <dbReference type="ARBA" id="ARBA00010157"/>
    </source>
</evidence>
<dbReference type="InterPro" id="IPR000731">
    <property type="entry name" value="SSD"/>
</dbReference>
<dbReference type="InterPro" id="IPR004869">
    <property type="entry name" value="MMPL_dom"/>
</dbReference>
<feature type="transmembrane region" description="Helical" evidence="7">
    <location>
        <begin position="630"/>
        <end position="656"/>
    </location>
</feature>
<feature type="transmembrane region" description="Helical" evidence="7">
    <location>
        <begin position="377"/>
        <end position="399"/>
    </location>
</feature>
<feature type="transmembrane region" description="Helical" evidence="7">
    <location>
        <begin position="597"/>
        <end position="618"/>
    </location>
</feature>
<dbReference type="SUPFAM" id="SSF82866">
    <property type="entry name" value="Multidrug efflux transporter AcrB transmembrane domain"/>
    <property type="match status" value="2"/>
</dbReference>
<evidence type="ECO:0000256" key="1">
    <source>
        <dbReference type="ARBA" id="ARBA00004651"/>
    </source>
</evidence>
<evidence type="ECO:0000256" key="4">
    <source>
        <dbReference type="ARBA" id="ARBA00022692"/>
    </source>
</evidence>
<dbReference type="Proteomes" id="UP000247978">
    <property type="component" value="Unassembled WGS sequence"/>
</dbReference>
<feature type="transmembrane region" description="Helical" evidence="7">
    <location>
        <begin position="287"/>
        <end position="310"/>
    </location>
</feature>
<feature type="transmembrane region" description="Helical" evidence="7">
    <location>
        <begin position="662"/>
        <end position="693"/>
    </location>
</feature>
<sequence>MHTFLRSVTDLVTTKKGAWITLAIWIVVAAILSITAPSSKDYSVNNVTTLYPETSPSEIAQQKIDQHFKEDEGMPAILVFKTKESHLNLDELLEVTEEIFNTEIPYVKSVIPLHLMPPEATASFISEDNQAAFLPILFEEDMTSKEINVGLDEIYPIVHANPTLQMFVTGPAGIAVDATELFSRADLVLLFSTIGIILVLLIFTYRSPLLALIPLFAAIFVYAVADRLLGLLGLSGIELASQSLSIMMILLFAVVIDYSLFIFSRFREELRKYEDKYEAMRLSMRELGIPIFYSGSTILLAMLVLFAANFGDYKNFAPIFSIAVLVVMLSSITLIPTLFTLFGRRSFWPKIPRVGDEVIRTSSLWSKVGRTVSTRPILSVVLILGFLLITSSNIFTITYEYNTMKSFPDDMPSRIGYDILEDKFSKGTLAPTTVILESNEQVTEEKQQEIASLLNDQEIVHSVRVSNRTEDDQIIQFDLTFKEDPYDVQTIDALENMMKEGNEFLAKAEVKGEFYFAGETAASVDNRNVNNRDLIVIVIAETILIFTMLIFLTRSVSISTLMMGTILLSFLAALGLGTFLSGYIFDVHSISNRVPVYAFVFLVALGIDYNIFLVSRFLEEKKHHPVKDAVARAVAHTGGVISSAGIILAATFAVLITQPVEVLYIFGFIVAIGILMDTFLIRGILLPGLLVLLEKNEHIRLIKRNK</sequence>
<dbReference type="EMBL" id="QJJQ01000010">
    <property type="protein sequence ID" value="PXW85607.1"/>
    <property type="molecule type" value="Genomic_DNA"/>
</dbReference>
<evidence type="ECO:0000256" key="7">
    <source>
        <dbReference type="SAM" id="Phobius"/>
    </source>
</evidence>
<evidence type="ECO:0000256" key="5">
    <source>
        <dbReference type="ARBA" id="ARBA00022989"/>
    </source>
</evidence>
<dbReference type="RefSeq" id="WP_110396066.1">
    <property type="nucleotide sequence ID" value="NZ_JBHUHB010000001.1"/>
</dbReference>
<dbReference type="AlphaFoldDB" id="A0A2V3VUM0"/>
<dbReference type="PROSITE" id="PS50156">
    <property type="entry name" value="SSD"/>
    <property type="match status" value="2"/>
</dbReference>
<organism evidence="9 10">
    <name type="scientific">Pseudogracilibacillus auburnensis</name>
    <dbReference type="NCBI Taxonomy" id="1494959"/>
    <lineage>
        <taxon>Bacteria</taxon>
        <taxon>Bacillati</taxon>
        <taxon>Bacillota</taxon>
        <taxon>Bacilli</taxon>
        <taxon>Bacillales</taxon>
        <taxon>Bacillaceae</taxon>
        <taxon>Pseudogracilibacillus</taxon>
    </lineage>
</organism>
<feature type="transmembrane region" description="Helical" evidence="7">
    <location>
        <begin position="565"/>
        <end position="585"/>
    </location>
</feature>
<comment type="similarity">
    <text evidence="2">Belongs to the resistance-nodulation-cell division (RND) (TC 2.A.6) family. MmpL subfamily.</text>
</comment>
<reference evidence="9 10" key="1">
    <citation type="submission" date="2018-05" db="EMBL/GenBank/DDBJ databases">
        <title>Genomic Encyclopedia of Type Strains, Phase IV (KMG-IV): sequencing the most valuable type-strain genomes for metagenomic binning, comparative biology and taxonomic classification.</title>
        <authorList>
            <person name="Goeker M."/>
        </authorList>
    </citation>
    <scope>NUCLEOTIDE SEQUENCE [LARGE SCALE GENOMIC DNA]</scope>
    <source>
        <strain evidence="9 10">DSM 28556</strain>
    </source>
</reference>
<keyword evidence="10" id="KW-1185">Reference proteome</keyword>
<feature type="transmembrane region" description="Helical" evidence="7">
    <location>
        <begin position="534"/>
        <end position="553"/>
    </location>
</feature>
<keyword evidence="4 7" id="KW-0812">Transmembrane</keyword>
<gene>
    <name evidence="9" type="ORF">DFR56_110107</name>
</gene>